<keyword evidence="2" id="KW-1185">Reference proteome</keyword>
<name>A0ABR1E5X2_NECAM</name>
<reference evidence="1 2" key="1">
    <citation type="submission" date="2023-08" db="EMBL/GenBank/DDBJ databases">
        <title>A Necator americanus chromosomal reference genome.</title>
        <authorList>
            <person name="Ilik V."/>
            <person name="Petrzelkova K.J."/>
            <person name="Pardy F."/>
            <person name="Fuh T."/>
            <person name="Niatou-Singa F.S."/>
            <person name="Gouil Q."/>
            <person name="Baker L."/>
            <person name="Ritchie M.E."/>
            <person name="Jex A.R."/>
            <person name="Gazzola D."/>
            <person name="Li H."/>
            <person name="Toshio Fujiwara R."/>
            <person name="Zhan B."/>
            <person name="Aroian R.V."/>
            <person name="Pafco B."/>
            <person name="Schwarz E.M."/>
        </authorList>
    </citation>
    <scope>NUCLEOTIDE SEQUENCE [LARGE SCALE GENOMIC DNA]</scope>
    <source>
        <strain evidence="1 2">Aroian</strain>
        <tissue evidence="1">Whole animal</tissue>
    </source>
</reference>
<organism evidence="1 2">
    <name type="scientific">Necator americanus</name>
    <name type="common">Human hookworm</name>
    <dbReference type="NCBI Taxonomy" id="51031"/>
    <lineage>
        <taxon>Eukaryota</taxon>
        <taxon>Metazoa</taxon>
        <taxon>Ecdysozoa</taxon>
        <taxon>Nematoda</taxon>
        <taxon>Chromadorea</taxon>
        <taxon>Rhabditida</taxon>
        <taxon>Rhabditina</taxon>
        <taxon>Rhabditomorpha</taxon>
        <taxon>Strongyloidea</taxon>
        <taxon>Ancylostomatidae</taxon>
        <taxon>Bunostominae</taxon>
        <taxon>Necator</taxon>
    </lineage>
</organism>
<proteinExistence type="predicted"/>
<gene>
    <name evidence="1" type="primary">Necator_chrV.g20131</name>
    <name evidence="1" type="ORF">RB195_015339</name>
</gene>
<protein>
    <submittedName>
        <fullName evidence="1">Uncharacterized protein</fullName>
    </submittedName>
</protein>
<evidence type="ECO:0000313" key="2">
    <source>
        <dbReference type="Proteomes" id="UP001303046"/>
    </source>
</evidence>
<accession>A0ABR1E5X2</accession>
<sequence length="137" mass="14100">MEEAVGTEVRPSQTAAIGCASKGSNTLLTATLHRSASREAAYAIAYVLHVVLALVGSKRHEARTVAQAAVLASGAVETAVGIEVGPWRTAEVVGGSEDPYTIPSAALHLSASSAAACANVHASCRFDPTILYVYNYG</sequence>
<dbReference type="EMBL" id="JAVFWL010000005">
    <property type="protein sequence ID" value="KAK6757456.1"/>
    <property type="molecule type" value="Genomic_DNA"/>
</dbReference>
<comment type="caution">
    <text evidence="1">The sequence shown here is derived from an EMBL/GenBank/DDBJ whole genome shotgun (WGS) entry which is preliminary data.</text>
</comment>
<evidence type="ECO:0000313" key="1">
    <source>
        <dbReference type="EMBL" id="KAK6757456.1"/>
    </source>
</evidence>
<dbReference type="Proteomes" id="UP001303046">
    <property type="component" value="Unassembled WGS sequence"/>
</dbReference>